<dbReference type="Proteomes" id="UP000651452">
    <property type="component" value="Unassembled WGS sequence"/>
</dbReference>
<dbReference type="InterPro" id="IPR029062">
    <property type="entry name" value="Class_I_gatase-like"/>
</dbReference>
<organism evidence="3 4">
    <name type="scientific">Ascochyta lentis</name>
    <dbReference type="NCBI Taxonomy" id="205686"/>
    <lineage>
        <taxon>Eukaryota</taxon>
        <taxon>Fungi</taxon>
        <taxon>Dikarya</taxon>
        <taxon>Ascomycota</taxon>
        <taxon>Pezizomycotina</taxon>
        <taxon>Dothideomycetes</taxon>
        <taxon>Pleosporomycetidae</taxon>
        <taxon>Pleosporales</taxon>
        <taxon>Pleosporineae</taxon>
        <taxon>Didymellaceae</taxon>
        <taxon>Ascochyta</taxon>
    </lineage>
</organism>
<feature type="domain" description="DJ-1/PfpI" evidence="2">
    <location>
        <begin position="99"/>
        <end position="223"/>
    </location>
</feature>
<feature type="compositionally biased region" description="Polar residues" evidence="1">
    <location>
        <begin position="384"/>
        <end position="398"/>
    </location>
</feature>
<dbReference type="SUPFAM" id="SSF52317">
    <property type="entry name" value="Class I glutamine amidotransferase-like"/>
    <property type="match status" value="1"/>
</dbReference>
<reference evidence="3" key="1">
    <citation type="submission" date="2018-12" db="EMBL/GenBank/DDBJ databases">
        <authorList>
            <person name="Syme R.A."/>
            <person name="Farfan-Caceres L."/>
            <person name="Lichtenzveig J."/>
        </authorList>
    </citation>
    <scope>NUCLEOTIDE SEQUENCE</scope>
    <source>
        <strain evidence="3">Al4</strain>
    </source>
</reference>
<gene>
    <name evidence="3" type="ORF">EKO04_008254</name>
</gene>
<sequence>MSNTSAPSNSATCSTSNTDYPLFDVQGDKPVHYGILLFPGFQALDVFGPLDVFNSLATLYNYPMRLTNLAASLGSVPTHHPSTSSLIPADAHPLSRFSENLVVDRTLDEQLNMQEPGPNGERSEEAIDVLIVPGGIGVRGDVAQHIDFVRKMYPSLKSVLSVCTGSTILARAGILDGRRATTNKRAYKWATSTGPNVNWAAKARWVVDGNIVTSSGISAGIDASYAFVALNYGEHIAESLADSAEYVRWIQNTIRSASGGTSHRNIQIKLGESWVFYEECMAGILNAAAEQRDVIAWLEQMQQLVHGNDTVTFSHEGVLFLLGDMGIQLPKQRNWGEGERYFVEPQSPRINNLATLSPLPYHAMTTLLPLRPLRPDTPFFESAPLSSSSHAQQRQAPNNLDRTQKVLPFDFSASTQPVLTLPKDLRAFHCPPEQITMTANHAPPSPNPLRRQSSNPIFFTDPALREDIAELFGHTVRGTDSSNGDVLQTRSSVVGFHIVVRQTLPYHANEDDVLVWKKRLDGGEENQASDSEVKTADWGVGAWPPWNFRFDLEM</sequence>
<accession>A0A8H7IZ09</accession>
<evidence type="ECO:0000259" key="2">
    <source>
        <dbReference type="Pfam" id="PF01965"/>
    </source>
</evidence>
<dbReference type="Gene3D" id="3.40.50.880">
    <property type="match status" value="1"/>
</dbReference>
<dbReference type="EMBL" id="RZGK01000015">
    <property type="protein sequence ID" value="KAF9693749.1"/>
    <property type="molecule type" value="Genomic_DNA"/>
</dbReference>
<evidence type="ECO:0000256" key="1">
    <source>
        <dbReference type="SAM" id="MobiDB-lite"/>
    </source>
</evidence>
<keyword evidence="4" id="KW-1185">Reference proteome</keyword>
<evidence type="ECO:0000313" key="4">
    <source>
        <dbReference type="Proteomes" id="UP000651452"/>
    </source>
</evidence>
<feature type="region of interest" description="Disordered" evidence="1">
    <location>
        <begin position="379"/>
        <end position="398"/>
    </location>
</feature>
<dbReference type="InterPro" id="IPR002818">
    <property type="entry name" value="DJ-1/PfpI"/>
</dbReference>
<comment type="caution">
    <text evidence="3">The sequence shown here is derived from an EMBL/GenBank/DDBJ whole genome shotgun (WGS) entry which is preliminary data.</text>
</comment>
<reference evidence="3" key="2">
    <citation type="submission" date="2020-09" db="EMBL/GenBank/DDBJ databases">
        <title>Reference genome assembly for Australian Ascochyta lentis isolate Al4.</title>
        <authorList>
            <person name="Lee R.C."/>
            <person name="Farfan-Caceres L.M."/>
            <person name="Debler J.W."/>
            <person name="Williams A.H."/>
            <person name="Henares B.M."/>
        </authorList>
    </citation>
    <scope>NUCLEOTIDE SEQUENCE</scope>
    <source>
        <strain evidence="3">Al4</strain>
    </source>
</reference>
<protein>
    <recommendedName>
        <fullName evidence="2">DJ-1/PfpI domain-containing protein</fullName>
    </recommendedName>
</protein>
<dbReference type="PANTHER" id="PTHR43130">
    <property type="entry name" value="ARAC-FAMILY TRANSCRIPTIONAL REGULATOR"/>
    <property type="match status" value="1"/>
</dbReference>
<dbReference type="AlphaFoldDB" id="A0A8H7IZ09"/>
<dbReference type="InterPro" id="IPR052158">
    <property type="entry name" value="INH-QAR"/>
</dbReference>
<name>A0A8H7IZ09_9PLEO</name>
<evidence type="ECO:0000313" key="3">
    <source>
        <dbReference type="EMBL" id="KAF9693749.1"/>
    </source>
</evidence>
<dbReference type="PANTHER" id="PTHR43130:SF15">
    <property type="entry name" value="THIJ_PFPI FAMILY PROTEIN (AFU_ORTHOLOGUE AFUA_5G14240)"/>
    <property type="match status" value="1"/>
</dbReference>
<dbReference type="OrthoDB" id="543156at2759"/>
<dbReference type="CDD" id="cd03139">
    <property type="entry name" value="GATase1_PfpI_2"/>
    <property type="match status" value="1"/>
</dbReference>
<proteinExistence type="predicted"/>
<dbReference type="Pfam" id="PF01965">
    <property type="entry name" value="DJ-1_PfpI"/>
    <property type="match status" value="1"/>
</dbReference>